<keyword evidence="6" id="KW-1185">Reference proteome</keyword>
<accession>A0A6G7PV26</accession>
<dbReference type="Gene3D" id="1.25.40.10">
    <property type="entry name" value="Tetratricopeptide repeat domain"/>
    <property type="match status" value="1"/>
</dbReference>
<evidence type="ECO:0000256" key="1">
    <source>
        <dbReference type="ARBA" id="ARBA00022729"/>
    </source>
</evidence>
<protein>
    <submittedName>
        <fullName evidence="5">Outer membrane protein assembly factor BamD</fullName>
    </submittedName>
</protein>
<dbReference type="InterPro" id="IPR017689">
    <property type="entry name" value="BamD"/>
</dbReference>
<proteinExistence type="inferred from homology"/>
<dbReference type="KEGG" id="tav:G4V39_04120"/>
<dbReference type="Pfam" id="PF13525">
    <property type="entry name" value="YfiO"/>
    <property type="match status" value="1"/>
</dbReference>
<feature type="domain" description="Outer membrane lipoprotein BamD-like" evidence="4">
    <location>
        <begin position="39"/>
        <end position="215"/>
    </location>
</feature>
<gene>
    <name evidence="5" type="primary">bamD</name>
    <name evidence="5" type="ORF">G4V39_04120</name>
</gene>
<dbReference type="InterPro" id="IPR011990">
    <property type="entry name" value="TPR-like_helical_dom_sf"/>
</dbReference>
<dbReference type="EMBL" id="CP048877">
    <property type="protein sequence ID" value="QIJ71512.1"/>
    <property type="molecule type" value="Genomic_DNA"/>
</dbReference>
<organism evidence="5 6">
    <name type="scientific">Thermosulfuriphilus ammonigenes</name>
    <dbReference type="NCBI Taxonomy" id="1936021"/>
    <lineage>
        <taxon>Bacteria</taxon>
        <taxon>Pseudomonadati</taxon>
        <taxon>Thermodesulfobacteriota</taxon>
        <taxon>Thermodesulfobacteria</taxon>
        <taxon>Thermodesulfobacteriales</taxon>
        <taxon>Thermodesulfobacteriaceae</taxon>
        <taxon>Thermosulfuriphilus</taxon>
    </lineage>
</organism>
<evidence type="ECO:0000256" key="2">
    <source>
        <dbReference type="ARBA" id="ARBA00023136"/>
    </source>
</evidence>
<dbReference type="SUPFAM" id="SSF48452">
    <property type="entry name" value="TPR-like"/>
    <property type="match status" value="2"/>
</dbReference>
<dbReference type="NCBIfam" id="TIGR03302">
    <property type="entry name" value="OM_YfiO"/>
    <property type="match status" value="1"/>
</dbReference>
<evidence type="ECO:0000313" key="5">
    <source>
        <dbReference type="EMBL" id="QIJ71512.1"/>
    </source>
</evidence>
<sequence>MLTGCLHRPAGPSGEPQSFWAWLKRAAAPRPKNLLEEVQEAMREFERGRYVVAFEKFQSIRDRYPTTPYALLAELKMADCKYYSGSYEEAIVLYEQFEKLHPTNEAVPYVIFQIGSAYYRMMLSPDRDQTNTRKAIEAYERLLRQYPDSPYSLEARRRIRRCRDNLAAHEYYVAHYYFRVKRYRAAYARLEYLLKTYPDTDTALKARSLLKKVATKVGPDWQPGQSPDS</sequence>
<evidence type="ECO:0000313" key="6">
    <source>
        <dbReference type="Proteomes" id="UP000502179"/>
    </source>
</evidence>
<keyword evidence="2" id="KW-0472">Membrane</keyword>
<dbReference type="Proteomes" id="UP000502179">
    <property type="component" value="Chromosome"/>
</dbReference>
<dbReference type="InterPro" id="IPR039565">
    <property type="entry name" value="BamD-like"/>
</dbReference>
<keyword evidence="1" id="KW-0732">Signal</keyword>
<name>A0A6G7PV26_9BACT</name>
<reference evidence="5 6" key="1">
    <citation type="submission" date="2020-02" db="EMBL/GenBank/DDBJ databases">
        <title>Genome analysis of Thermosulfuriphilus ammonigenes ST65T, an anaerobic thermophilic chemolithoautotrophic bacterium isolated from a deep-sea hydrothermal vent.</title>
        <authorList>
            <person name="Slobodkina G."/>
            <person name="Allioux M."/>
            <person name="Merkel A."/>
            <person name="Alain K."/>
            <person name="Jebbar M."/>
            <person name="Slobodkin A."/>
        </authorList>
    </citation>
    <scope>NUCLEOTIDE SEQUENCE [LARGE SCALE GENOMIC DNA]</scope>
    <source>
        <strain evidence="5 6">ST65</strain>
    </source>
</reference>
<dbReference type="HAMAP" id="MF_00922">
    <property type="entry name" value="OM_assembly_BamD"/>
    <property type="match status" value="1"/>
</dbReference>
<evidence type="ECO:0000259" key="4">
    <source>
        <dbReference type="Pfam" id="PF13525"/>
    </source>
</evidence>
<dbReference type="AlphaFoldDB" id="A0A6G7PV26"/>
<evidence type="ECO:0000256" key="3">
    <source>
        <dbReference type="ARBA" id="ARBA00023237"/>
    </source>
</evidence>
<keyword evidence="3" id="KW-0998">Cell outer membrane</keyword>